<dbReference type="STRING" id="1263868.RESH_04641"/>
<gene>
    <name evidence="3" type="ORF">RESH_04641</name>
</gene>
<keyword evidence="3" id="KW-0808">Transferase</keyword>
<comment type="cofactor">
    <cofactor evidence="1">
        <name>pyridoxal 5'-phosphate</name>
        <dbReference type="ChEBI" id="CHEBI:597326"/>
    </cofactor>
</comment>
<proteinExistence type="predicted"/>
<accession>M5SF25</accession>
<dbReference type="GO" id="GO:0030170">
    <property type="term" value="F:pyridoxal phosphate binding"/>
    <property type="evidence" value="ECO:0007669"/>
    <property type="project" value="InterPro"/>
</dbReference>
<dbReference type="Gene3D" id="3.90.1150.10">
    <property type="entry name" value="Aspartate Aminotransferase, domain 1"/>
    <property type="match status" value="1"/>
</dbReference>
<dbReference type="SUPFAM" id="SSF53448">
    <property type="entry name" value="Nucleotide-diphospho-sugar transferases"/>
    <property type="match status" value="1"/>
</dbReference>
<dbReference type="InterPro" id="IPR003329">
    <property type="entry name" value="Cytidylyl_trans"/>
</dbReference>
<dbReference type="PATRIC" id="fig|1263868.3.peg.5032"/>
<dbReference type="InterPro" id="IPR005814">
    <property type="entry name" value="Aminotrans_3"/>
</dbReference>
<comment type="caution">
    <text evidence="3">The sequence shown here is derived from an EMBL/GenBank/DDBJ whole genome shotgun (WGS) entry which is preliminary data.</text>
</comment>
<evidence type="ECO:0000313" key="3">
    <source>
        <dbReference type="EMBL" id="EMI24769.1"/>
    </source>
</evidence>
<dbReference type="PANTHER" id="PTHR43713:SF3">
    <property type="entry name" value="GLUTAMATE-1-SEMIALDEHYDE 2,1-AMINOMUTASE 1, CHLOROPLASTIC-RELATED"/>
    <property type="match status" value="1"/>
</dbReference>
<dbReference type="Gene3D" id="3.90.550.10">
    <property type="entry name" value="Spore Coat Polysaccharide Biosynthesis Protein SpsA, Chain A"/>
    <property type="match status" value="1"/>
</dbReference>
<dbReference type="Pfam" id="PF00202">
    <property type="entry name" value="Aminotran_3"/>
    <property type="match status" value="1"/>
</dbReference>
<keyword evidence="3" id="KW-0032">Aminotransferase</keyword>
<protein>
    <submittedName>
        <fullName evidence="3">Glutamate-1-semialdehyde aminotransferase</fullName>
    </submittedName>
</protein>
<dbReference type="PANTHER" id="PTHR43713">
    <property type="entry name" value="GLUTAMATE-1-SEMIALDEHYDE 2,1-AMINOMUTASE"/>
    <property type="match status" value="1"/>
</dbReference>
<dbReference type="InterPro" id="IPR029044">
    <property type="entry name" value="Nucleotide-diphossugar_trans"/>
</dbReference>
<evidence type="ECO:0000256" key="2">
    <source>
        <dbReference type="ARBA" id="ARBA00022898"/>
    </source>
</evidence>
<dbReference type="AlphaFoldDB" id="M5SF25"/>
<dbReference type="Gene3D" id="3.40.640.10">
    <property type="entry name" value="Type I PLP-dependent aspartate aminotransferase-like (Major domain)"/>
    <property type="match status" value="1"/>
</dbReference>
<dbReference type="SUPFAM" id="SSF53383">
    <property type="entry name" value="PLP-dependent transferases"/>
    <property type="match status" value="1"/>
</dbReference>
<dbReference type="EMBL" id="ANOF01000150">
    <property type="protein sequence ID" value="EMI24769.1"/>
    <property type="molecule type" value="Genomic_DNA"/>
</dbReference>
<dbReference type="InterPro" id="IPR015422">
    <property type="entry name" value="PyrdxlP-dep_Trfase_small"/>
</dbReference>
<sequence>MDHPMTTTAIIQARVGSTRFPAKVLKSLRGQSLIGWVSARVGSVKAIDQVVWVIPTGIADDELERELKKLGQIVVRGSEEDVLSRYLLAATEYPSDTYVRLTADNPLIPGDVIDDAVTQFHAAGVDYLATTYPISRIPDGFDVEVFSRDALLRANQRAYLPSDREHVTKHIWSNPQAFRLGSFQSSCPDDLSTLRFAVDTPEDLEATELLAAEPTPETMKSAVERYQSIEPDVEAIRGRAEINAGLATSKQTDLEKLLKNPGDYTISDQLLQRSKNVIPGATQTFSKGYTQFAAGATPLFINRAKDCFVWDVDGNAFVDYIMGIGPVLLGHSYDVVDQKVQSQIERLLCPSISSELEVEVAERLASLSPWDAPMVRFAKNGSDATTGAIRVARAFTNRERVICGGYHGWHDWYIGSTSRSRGVPQSTIDLTTALNVFDFDQLEAELASDDVAAVIFEPMSSMVPSQEQIDRLFELCHKHGTLVIFDECWTGFRVHDFGACSFYNVQPDLACFGKGCANGYPISFLIGKPEIMEMFAEVFFSFTFAGDALGLSAINAVLDVLQECPAHPILEKRGQKLWNGIESLVQKHSVSESFGVIGYAQKPLLQVKTNETRNLIRTFFNEHFASNGILFGGYHVLSTSHTEAVIDYTLAVYDSFFEIVANCDSPEALHGKIRGRVVEDVFRQH</sequence>
<evidence type="ECO:0000313" key="4">
    <source>
        <dbReference type="Proteomes" id="UP000011996"/>
    </source>
</evidence>
<dbReference type="CDD" id="cd02518">
    <property type="entry name" value="GT2_SpsF"/>
    <property type="match status" value="1"/>
</dbReference>
<keyword evidence="2" id="KW-0663">Pyridoxal phosphate</keyword>
<dbReference type="Proteomes" id="UP000011996">
    <property type="component" value="Unassembled WGS sequence"/>
</dbReference>
<evidence type="ECO:0000256" key="1">
    <source>
        <dbReference type="ARBA" id="ARBA00001933"/>
    </source>
</evidence>
<dbReference type="InterPro" id="IPR015424">
    <property type="entry name" value="PyrdxlP-dep_Trfase"/>
</dbReference>
<dbReference type="GO" id="GO:0008483">
    <property type="term" value="F:transaminase activity"/>
    <property type="evidence" value="ECO:0007669"/>
    <property type="project" value="UniProtKB-KW"/>
</dbReference>
<name>M5SF25_9BACT</name>
<organism evidence="3 4">
    <name type="scientific">Rhodopirellula europaea SH398</name>
    <dbReference type="NCBI Taxonomy" id="1263868"/>
    <lineage>
        <taxon>Bacteria</taxon>
        <taxon>Pseudomonadati</taxon>
        <taxon>Planctomycetota</taxon>
        <taxon>Planctomycetia</taxon>
        <taxon>Pirellulales</taxon>
        <taxon>Pirellulaceae</taxon>
        <taxon>Rhodopirellula</taxon>
    </lineage>
</organism>
<dbReference type="Pfam" id="PF02348">
    <property type="entry name" value="CTP_transf_3"/>
    <property type="match status" value="1"/>
</dbReference>
<dbReference type="InterPro" id="IPR015421">
    <property type="entry name" value="PyrdxlP-dep_Trfase_major"/>
</dbReference>
<reference evidence="3 4" key="1">
    <citation type="journal article" date="2013" name="Mar. Genomics">
        <title>Expression of sulfatases in Rhodopirellula baltica and the diversity of sulfatases in the genus Rhodopirellula.</title>
        <authorList>
            <person name="Wegner C.E."/>
            <person name="Richter-Heitmann T."/>
            <person name="Klindworth A."/>
            <person name="Klockow C."/>
            <person name="Richter M."/>
            <person name="Achstetter T."/>
            <person name="Glockner F.O."/>
            <person name="Harder J."/>
        </authorList>
    </citation>
    <scope>NUCLEOTIDE SEQUENCE [LARGE SCALE GENOMIC DNA]</scope>
    <source>
        <strain evidence="3 4">SH398</strain>
    </source>
</reference>